<dbReference type="InterPro" id="IPR006144">
    <property type="entry name" value="Secretion_HlyD_CS"/>
</dbReference>
<dbReference type="PANTHER" id="PTHR30386:SF26">
    <property type="entry name" value="TRANSPORT PROTEIN COMB"/>
    <property type="match status" value="1"/>
</dbReference>
<keyword evidence="4 9" id="KW-1003">Cell membrane</keyword>
<dbReference type="PROSITE" id="PS00543">
    <property type="entry name" value="HLYD_FAMILY"/>
    <property type="match status" value="1"/>
</dbReference>
<dbReference type="NCBIfam" id="TIGR01843">
    <property type="entry name" value="type_I_hlyD"/>
    <property type="match status" value="1"/>
</dbReference>
<evidence type="ECO:0000256" key="3">
    <source>
        <dbReference type="ARBA" id="ARBA00022448"/>
    </source>
</evidence>
<keyword evidence="6" id="KW-0812">Transmembrane</keyword>
<comment type="similarity">
    <text evidence="2 9">Belongs to the membrane fusion protein (MFP) (TC 8.A.1) family.</text>
</comment>
<dbReference type="OrthoDB" id="9810980at2"/>
<dbReference type="InterPro" id="IPR058781">
    <property type="entry name" value="HH_AprE-like"/>
</dbReference>
<evidence type="ECO:0000313" key="13">
    <source>
        <dbReference type="EMBL" id="KIL97425.1"/>
    </source>
</evidence>
<dbReference type="Proteomes" id="UP000031971">
    <property type="component" value="Unassembled WGS sequence"/>
</dbReference>
<evidence type="ECO:0000256" key="2">
    <source>
        <dbReference type="ARBA" id="ARBA00009477"/>
    </source>
</evidence>
<evidence type="ECO:0000256" key="6">
    <source>
        <dbReference type="ARBA" id="ARBA00022692"/>
    </source>
</evidence>
<dbReference type="PANTHER" id="PTHR30386">
    <property type="entry name" value="MEMBRANE FUSION SUBUNIT OF EMRAB-TOLC MULTIDRUG EFFLUX PUMP"/>
    <property type="match status" value="1"/>
</dbReference>
<dbReference type="Pfam" id="PF26002">
    <property type="entry name" value="Beta-barrel_AprE"/>
    <property type="match status" value="1"/>
</dbReference>
<dbReference type="SUPFAM" id="SSF111369">
    <property type="entry name" value="HlyD-like secretion proteins"/>
    <property type="match status" value="1"/>
</dbReference>
<feature type="coiled-coil region" evidence="10">
    <location>
        <begin position="228"/>
        <end position="255"/>
    </location>
</feature>
<dbReference type="Pfam" id="PF25994">
    <property type="entry name" value="HH_AprE"/>
    <property type="match status" value="1"/>
</dbReference>
<evidence type="ECO:0000256" key="1">
    <source>
        <dbReference type="ARBA" id="ARBA00004377"/>
    </source>
</evidence>
<keyword evidence="8" id="KW-0472">Membrane</keyword>
<dbReference type="GO" id="GO:0009306">
    <property type="term" value="P:protein secretion"/>
    <property type="evidence" value="ECO:0007669"/>
    <property type="project" value="InterPro"/>
</dbReference>
<reference evidence="13 14" key="1">
    <citation type="submission" date="2015-01" db="EMBL/GenBank/DDBJ databases">
        <title>Genome Sequence of Magnetospirillum magnetotacticum Strain MS-1.</title>
        <authorList>
            <person name="Marinov G.K."/>
            <person name="Smalley M.D."/>
            <person name="DeSalvo G."/>
        </authorList>
    </citation>
    <scope>NUCLEOTIDE SEQUENCE [LARGE SCALE GENOMIC DNA]</scope>
    <source>
        <strain evidence="13 14">MS-1</strain>
    </source>
</reference>
<accession>A0A0C2YRU4</accession>
<evidence type="ECO:0000256" key="5">
    <source>
        <dbReference type="ARBA" id="ARBA00022519"/>
    </source>
</evidence>
<comment type="subcellular location">
    <subcellularLocation>
        <location evidence="1 9">Cell inner membrane</location>
        <topology evidence="1 9">Single-pass membrane protein</topology>
    </subcellularLocation>
</comment>
<dbReference type="PRINTS" id="PR01490">
    <property type="entry name" value="RTXTOXIND"/>
</dbReference>
<dbReference type="GO" id="GO:0005886">
    <property type="term" value="C:plasma membrane"/>
    <property type="evidence" value="ECO:0007669"/>
    <property type="project" value="UniProtKB-SubCell"/>
</dbReference>
<dbReference type="InterPro" id="IPR050739">
    <property type="entry name" value="MFP"/>
</dbReference>
<dbReference type="AlphaFoldDB" id="A0A0C2YRU4"/>
<gene>
    <name evidence="13" type="ORF">CCC_00486</name>
</gene>
<keyword evidence="10" id="KW-0175">Coiled coil</keyword>
<evidence type="ECO:0000256" key="10">
    <source>
        <dbReference type="SAM" id="Coils"/>
    </source>
</evidence>
<dbReference type="EMBL" id="JXSL01000030">
    <property type="protein sequence ID" value="KIL97425.1"/>
    <property type="molecule type" value="Genomic_DNA"/>
</dbReference>
<dbReference type="Gene3D" id="2.40.30.170">
    <property type="match status" value="1"/>
</dbReference>
<proteinExistence type="inferred from homology"/>
<evidence type="ECO:0000259" key="12">
    <source>
        <dbReference type="Pfam" id="PF26002"/>
    </source>
</evidence>
<comment type="caution">
    <text evidence="13">The sequence shown here is derived from an EMBL/GenBank/DDBJ whole genome shotgun (WGS) entry which is preliminary data.</text>
</comment>
<organism evidence="13 14">
    <name type="scientific">Paramagnetospirillum magnetotacticum MS-1</name>
    <dbReference type="NCBI Taxonomy" id="272627"/>
    <lineage>
        <taxon>Bacteria</taxon>
        <taxon>Pseudomonadati</taxon>
        <taxon>Pseudomonadota</taxon>
        <taxon>Alphaproteobacteria</taxon>
        <taxon>Rhodospirillales</taxon>
        <taxon>Magnetospirillaceae</taxon>
        <taxon>Paramagnetospirillum</taxon>
    </lineage>
</organism>
<name>A0A0C2YRU4_PARME</name>
<dbReference type="InterPro" id="IPR058982">
    <property type="entry name" value="Beta-barrel_AprE"/>
</dbReference>
<evidence type="ECO:0000256" key="9">
    <source>
        <dbReference type="RuleBase" id="RU365093"/>
    </source>
</evidence>
<keyword evidence="3 9" id="KW-0813">Transport</keyword>
<keyword evidence="7" id="KW-1133">Transmembrane helix</keyword>
<dbReference type="RefSeq" id="WP_041041960.1">
    <property type="nucleotide sequence ID" value="NZ_JXSL01000030.1"/>
</dbReference>
<keyword evidence="14" id="KW-1185">Reference proteome</keyword>
<evidence type="ECO:0000256" key="7">
    <source>
        <dbReference type="ARBA" id="ARBA00022989"/>
    </source>
</evidence>
<evidence type="ECO:0000256" key="8">
    <source>
        <dbReference type="ARBA" id="ARBA00023136"/>
    </source>
</evidence>
<feature type="domain" description="AprE-like beta-barrel" evidence="12">
    <location>
        <begin position="326"/>
        <end position="418"/>
    </location>
</feature>
<dbReference type="STRING" id="272627.CCC_00486"/>
<keyword evidence="5 9" id="KW-0997">Cell inner membrane</keyword>
<sequence>MASPPMDSFRSPIHGIAPKLTPPSASWLLVWSALAFAVLVGGSAVLEIDEVVTAPARIEPSSQVRHVQHFEGGTISEVLVHEGTLVAEGDVLVRLINSQGAGDLADKRARWSAFHARAARLRADLDNITDIKWPRDIDIDAETRKRETAIHAERLSHRAQQATVIMREIERRRREVVETETKVTGLSRAQAKGGEEMRIKKKAYDSGVVGNQEIVKLEREQLMLDTEVSTARDSISRLKAQMSEAEARLSEFEKGWRAGVLDETGKVEAELAALKATMEVATDRESRSEIRSPVRGIVKMSAIASVGQVAKPGDTLMDIVPVDDTLVVEAKVPPQDIGHLRPGLAASVRLSAYDQFRFGALPGRVVMVGADSFEETKGVTTATYYKVLIHADKAELLDGKGVAWPVRSGMAGTASIVIGAKSILRMVLDPLLRNDMIFSLNSFKLNWPVRSDSPRTGSGGP</sequence>
<evidence type="ECO:0000259" key="11">
    <source>
        <dbReference type="Pfam" id="PF25994"/>
    </source>
</evidence>
<protein>
    <recommendedName>
        <fullName evidence="9">Membrane fusion protein (MFP) family protein</fullName>
    </recommendedName>
</protein>
<feature type="domain" description="AprE-like long alpha-helical hairpin" evidence="11">
    <location>
        <begin position="106"/>
        <end position="284"/>
    </location>
</feature>
<evidence type="ECO:0000313" key="14">
    <source>
        <dbReference type="Proteomes" id="UP000031971"/>
    </source>
</evidence>
<dbReference type="InterPro" id="IPR010129">
    <property type="entry name" value="T1SS_HlyD"/>
</dbReference>
<evidence type="ECO:0000256" key="4">
    <source>
        <dbReference type="ARBA" id="ARBA00022475"/>
    </source>
</evidence>